<dbReference type="GO" id="GO:0016020">
    <property type="term" value="C:membrane"/>
    <property type="evidence" value="ECO:0007669"/>
    <property type="project" value="UniProtKB-SubCell"/>
</dbReference>
<dbReference type="InParanoid" id="A0A2I0LNE2"/>
<feature type="transmembrane region" description="Helical" evidence="7">
    <location>
        <begin position="126"/>
        <end position="153"/>
    </location>
</feature>
<evidence type="ECO:0000256" key="6">
    <source>
        <dbReference type="SAM" id="MobiDB-lite"/>
    </source>
</evidence>
<evidence type="ECO:0000256" key="1">
    <source>
        <dbReference type="ARBA" id="ARBA00004141"/>
    </source>
</evidence>
<evidence type="ECO:0000313" key="8">
    <source>
        <dbReference type="EMBL" id="PKK18948.1"/>
    </source>
</evidence>
<dbReference type="AlphaFoldDB" id="A0A2I0LNE2"/>
<proteinExistence type="inferred from homology"/>
<comment type="subcellular location">
    <subcellularLocation>
        <location evidence="1">Membrane</location>
        <topology evidence="1">Multi-pass membrane protein</topology>
    </subcellularLocation>
</comment>
<accession>A0A2I0LNE2</accession>
<keyword evidence="9" id="KW-1185">Reference proteome</keyword>
<evidence type="ECO:0000256" key="5">
    <source>
        <dbReference type="ARBA" id="ARBA00023136"/>
    </source>
</evidence>
<evidence type="ECO:0000256" key="3">
    <source>
        <dbReference type="ARBA" id="ARBA00022692"/>
    </source>
</evidence>
<feature type="region of interest" description="Disordered" evidence="6">
    <location>
        <begin position="323"/>
        <end position="366"/>
    </location>
</feature>
<evidence type="ECO:0000256" key="7">
    <source>
        <dbReference type="SAM" id="Phobius"/>
    </source>
</evidence>
<feature type="transmembrane region" description="Helical" evidence="7">
    <location>
        <begin position="190"/>
        <end position="215"/>
    </location>
</feature>
<evidence type="ECO:0000256" key="4">
    <source>
        <dbReference type="ARBA" id="ARBA00022989"/>
    </source>
</evidence>
<dbReference type="Proteomes" id="UP000053872">
    <property type="component" value="Unassembled WGS sequence"/>
</dbReference>
<evidence type="ECO:0000256" key="2">
    <source>
        <dbReference type="ARBA" id="ARBA00011030"/>
    </source>
</evidence>
<dbReference type="EMBL" id="AKCR02000172">
    <property type="protein sequence ID" value="PKK18948.1"/>
    <property type="molecule type" value="Genomic_DNA"/>
</dbReference>
<feature type="transmembrane region" description="Helical" evidence="7">
    <location>
        <begin position="49"/>
        <end position="71"/>
    </location>
</feature>
<gene>
    <name evidence="8" type="primary">TMEM54</name>
    <name evidence="8" type="ORF">A306_00012619</name>
</gene>
<dbReference type="Pfam" id="PF12304">
    <property type="entry name" value="BCLP"/>
    <property type="match status" value="1"/>
</dbReference>
<evidence type="ECO:0000313" key="9">
    <source>
        <dbReference type="Proteomes" id="UP000053872"/>
    </source>
</evidence>
<dbReference type="STRING" id="8932.A0A2I0LNE2"/>
<organism evidence="8 9">
    <name type="scientific">Columba livia</name>
    <name type="common">Rock dove</name>
    <dbReference type="NCBI Taxonomy" id="8932"/>
    <lineage>
        <taxon>Eukaryota</taxon>
        <taxon>Metazoa</taxon>
        <taxon>Chordata</taxon>
        <taxon>Craniata</taxon>
        <taxon>Vertebrata</taxon>
        <taxon>Euteleostomi</taxon>
        <taxon>Archelosauria</taxon>
        <taxon>Archosauria</taxon>
        <taxon>Dinosauria</taxon>
        <taxon>Saurischia</taxon>
        <taxon>Theropoda</taxon>
        <taxon>Coelurosauria</taxon>
        <taxon>Aves</taxon>
        <taxon>Neognathae</taxon>
        <taxon>Neoaves</taxon>
        <taxon>Columbimorphae</taxon>
        <taxon>Columbiformes</taxon>
        <taxon>Columbidae</taxon>
        <taxon>Columba</taxon>
    </lineage>
</organism>
<comment type="similarity">
    <text evidence="2">Belongs to the TMEM54 family.</text>
</comment>
<keyword evidence="5 7" id="KW-0472">Membrane</keyword>
<protein>
    <submittedName>
        <fullName evidence="8">Transmembrane protein 54</fullName>
    </submittedName>
</protein>
<name>A0A2I0LNE2_COLLI</name>
<sequence>MVMCCGSPEPDDVAQPECAGEVEIMGKGMRQHDVVYRHRHLDPSSQQRVLMKTGLILLIIGHLNFITSALVHGTVLRFVVSPRDATSLQYAVTNAASVISALLTISCGIAALMLSRYLGPAALKWVVFALSTGSSLGCLSSLLGVAASIGLTLHSQGRALLSPCTVADVTLAPISRDCPFDPTRVYSSTLSLWTISLLLDLMEIIFGIRCLLLALDLLRLGRCCRGVRQRKVSLQAAPEQIPDHGQCLGLLRLDSPLPSRSYMLKAHMSFCSSFPREVTLRAMMNSRKSMVPSPLVSKVRKTCSANLEASPLLGHWDELGEERAKQEGFSPRLDQQTQLGSPQCKKEEERLASLKKGQKDATQSLTGALPHSLGHILGL</sequence>
<reference evidence="8 9" key="1">
    <citation type="journal article" date="2013" name="Science">
        <title>Genomic diversity and evolution of the head crest in the rock pigeon.</title>
        <authorList>
            <person name="Shapiro M.D."/>
            <person name="Kronenberg Z."/>
            <person name="Li C."/>
            <person name="Domyan E.T."/>
            <person name="Pan H."/>
            <person name="Campbell M."/>
            <person name="Tan H."/>
            <person name="Huff C.D."/>
            <person name="Hu H."/>
            <person name="Vickrey A.I."/>
            <person name="Nielsen S.C."/>
            <person name="Stringham S.A."/>
            <person name="Hu H."/>
            <person name="Willerslev E."/>
            <person name="Gilbert M.T."/>
            <person name="Yandell M."/>
            <person name="Zhang G."/>
            <person name="Wang J."/>
        </authorList>
    </citation>
    <scope>NUCLEOTIDE SEQUENCE [LARGE SCALE GENOMIC DNA]</scope>
    <source>
        <tissue evidence="8">Blood</tissue>
    </source>
</reference>
<dbReference type="InterPro" id="IPR020977">
    <property type="entry name" value="Beta-casein-like"/>
</dbReference>
<keyword evidence="4 7" id="KW-1133">Transmembrane helix</keyword>
<keyword evidence="3 7" id="KW-0812">Transmembrane</keyword>
<comment type="caution">
    <text evidence="8">The sequence shown here is derived from an EMBL/GenBank/DDBJ whole genome shotgun (WGS) entry which is preliminary data.</text>
</comment>
<feature type="transmembrane region" description="Helical" evidence="7">
    <location>
        <begin position="91"/>
        <end position="114"/>
    </location>
</feature>
<dbReference type="PANTHER" id="PTHR31258">
    <property type="entry name" value="KERATINOCYTE-ASSOCIATED PROTEIN 3"/>
    <property type="match status" value="1"/>
</dbReference>
<dbReference type="PANTHER" id="PTHR31258:SF2">
    <property type="entry name" value="TRANSMEMBRANE PROTEIN 54"/>
    <property type="match status" value="1"/>
</dbReference>